<gene>
    <name evidence="2" type="ORF">PR048_014588</name>
</gene>
<reference evidence="2 3" key="1">
    <citation type="submission" date="2023-02" db="EMBL/GenBank/DDBJ databases">
        <title>LHISI_Scaffold_Assembly.</title>
        <authorList>
            <person name="Stuart O.P."/>
            <person name="Cleave R."/>
            <person name="Magrath M.J.L."/>
            <person name="Mikheyev A.S."/>
        </authorList>
    </citation>
    <scope>NUCLEOTIDE SEQUENCE [LARGE SCALE GENOMIC DNA]</scope>
    <source>
        <strain evidence="2">Daus_M_001</strain>
        <tissue evidence="2">Leg muscle</tissue>
    </source>
</reference>
<sequence length="701" mass="77932">MESVTGIQSQMFTAKWYARASSTKRYDGNTARLARRSDEALGVRVSVARIAPSLLDLERADYSPPTMAYRVRFPTGSPRIFACENRAGRCRWSAGFLGDLPFPPPFHYCADPYSHRFTLIGSQDLDVKSRPNLFTQSAAISSGPADLRPRDKRRLASMSPLDASSDRQRLARSCRFWTVERVGGGGAAGGLQPFSSDVGRLLLGRTSTTPPSPGVWLAHGPGLASSGEVLDRQLSYFNLNATGSKQCLRKISSVAIAHRLETQTDKRAAKWHCRSSPVPRAGAQRGRDESSALRQTARGRSLQNFSSKMPDNERQETTPKGRKPPQQEYFEENPPDIGPNIGTRFHWLVKGASQLVYRWFRRRKENVKSNAKVLCCIGGLRQDFQKVSVCRELLVEANRLRVVERRPRLRSRRSTNATGNRVCGNMLFVSRDEKLEERGQAVQGVQCFRHTRLRAKNDFTENVSVHNPLKRVAFLEISSAFEPGVRGSDKDDTDTRVLYPITPTRRALKWRSCRVQPNDRVTASSPVVQAVRREQRTRVEGRNVVASHAPPDVTRTSSSISASHMLSLRGLCSCTSKVKKQGSDTGDSYVARLAPHRSYAQGVQCFRRDAVIRKSRGSRETAINNKVSEASVRRHRARTDVRRGECIAMESRHSMLLVAYPDRSLNGPPASPPATTEVPVGFPRGAMLPSPQAPPMLSSSG</sequence>
<evidence type="ECO:0000256" key="1">
    <source>
        <dbReference type="SAM" id="MobiDB-lite"/>
    </source>
</evidence>
<protein>
    <submittedName>
        <fullName evidence="2">Uncharacterized protein</fullName>
    </submittedName>
</protein>
<feature type="region of interest" description="Disordered" evidence="1">
    <location>
        <begin position="266"/>
        <end position="337"/>
    </location>
</feature>
<comment type="caution">
    <text evidence="2">The sequence shown here is derived from an EMBL/GenBank/DDBJ whole genome shotgun (WGS) entry which is preliminary data.</text>
</comment>
<evidence type="ECO:0000313" key="2">
    <source>
        <dbReference type="EMBL" id="KAJ8882774.1"/>
    </source>
</evidence>
<keyword evidence="3" id="KW-1185">Reference proteome</keyword>
<dbReference type="EMBL" id="JARBHB010000005">
    <property type="protein sequence ID" value="KAJ8882774.1"/>
    <property type="molecule type" value="Genomic_DNA"/>
</dbReference>
<feature type="compositionally biased region" description="Basic and acidic residues" evidence="1">
    <location>
        <begin position="310"/>
        <end position="319"/>
    </location>
</feature>
<name>A0ABQ9HEU6_9NEOP</name>
<organism evidence="2 3">
    <name type="scientific">Dryococelus australis</name>
    <dbReference type="NCBI Taxonomy" id="614101"/>
    <lineage>
        <taxon>Eukaryota</taxon>
        <taxon>Metazoa</taxon>
        <taxon>Ecdysozoa</taxon>
        <taxon>Arthropoda</taxon>
        <taxon>Hexapoda</taxon>
        <taxon>Insecta</taxon>
        <taxon>Pterygota</taxon>
        <taxon>Neoptera</taxon>
        <taxon>Polyneoptera</taxon>
        <taxon>Phasmatodea</taxon>
        <taxon>Verophasmatodea</taxon>
        <taxon>Anareolatae</taxon>
        <taxon>Phasmatidae</taxon>
        <taxon>Eurycanthinae</taxon>
        <taxon>Dryococelus</taxon>
    </lineage>
</organism>
<dbReference type="Proteomes" id="UP001159363">
    <property type="component" value="Chromosome 4"/>
</dbReference>
<feature type="region of interest" description="Disordered" evidence="1">
    <location>
        <begin position="666"/>
        <end position="701"/>
    </location>
</feature>
<proteinExistence type="predicted"/>
<accession>A0ABQ9HEU6</accession>
<evidence type="ECO:0000313" key="3">
    <source>
        <dbReference type="Proteomes" id="UP001159363"/>
    </source>
</evidence>